<dbReference type="STRING" id="39841.SAMN05660836_00699"/>
<evidence type="ECO:0000313" key="3">
    <source>
        <dbReference type="Proteomes" id="UP000199611"/>
    </source>
</evidence>
<dbReference type="InterPro" id="IPR000868">
    <property type="entry name" value="Isochorismatase-like_dom"/>
</dbReference>
<dbReference type="InterPro" id="IPR050993">
    <property type="entry name" value="Isochorismatase_domain"/>
</dbReference>
<gene>
    <name evidence="2" type="ORF">SAMN05660836_00699</name>
</gene>
<dbReference type="EMBL" id="FOUU01000001">
    <property type="protein sequence ID" value="SFM53401.1"/>
    <property type="molecule type" value="Genomic_DNA"/>
</dbReference>
<dbReference type="AlphaFoldDB" id="A0A1I4RMD1"/>
<dbReference type="OrthoDB" id="9796958at2"/>
<dbReference type="Pfam" id="PF00857">
    <property type="entry name" value="Isochorismatase"/>
    <property type="match status" value="1"/>
</dbReference>
<accession>A0A1I4RMD1</accession>
<dbReference type="PANTHER" id="PTHR14119">
    <property type="entry name" value="HYDROLASE"/>
    <property type="match status" value="1"/>
</dbReference>
<dbReference type="Proteomes" id="UP000199611">
    <property type="component" value="Unassembled WGS sequence"/>
</dbReference>
<evidence type="ECO:0000313" key="2">
    <source>
        <dbReference type="EMBL" id="SFM53401.1"/>
    </source>
</evidence>
<dbReference type="Gene3D" id="3.40.50.850">
    <property type="entry name" value="Isochorismatase-like"/>
    <property type="match status" value="1"/>
</dbReference>
<feature type="domain" description="Isochorismatase-like" evidence="1">
    <location>
        <begin position="14"/>
        <end position="162"/>
    </location>
</feature>
<dbReference type="SUPFAM" id="SSF52499">
    <property type="entry name" value="Isochorismatase-like hydrolases"/>
    <property type="match status" value="1"/>
</dbReference>
<keyword evidence="3" id="KW-1185">Reference proteome</keyword>
<proteinExistence type="predicted"/>
<organism evidence="2 3">
    <name type="scientific">Thermodesulforhabdus norvegica</name>
    <dbReference type="NCBI Taxonomy" id="39841"/>
    <lineage>
        <taxon>Bacteria</taxon>
        <taxon>Pseudomonadati</taxon>
        <taxon>Thermodesulfobacteriota</taxon>
        <taxon>Syntrophobacteria</taxon>
        <taxon>Syntrophobacterales</taxon>
        <taxon>Thermodesulforhabdaceae</taxon>
        <taxon>Thermodesulforhabdus</taxon>
    </lineage>
</organism>
<evidence type="ECO:0000259" key="1">
    <source>
        <dbReference type="Pfam" id="PF00857"/>
    </source>
</evidence>
<dbReference type="PANTHER" id="PTHR14119:SF3">
    <property type="entry name" value="ISOCHORISMATASE DOMAIN-CONTAINING PROTEIN 2"/>
    <property type="match status" value="1"/>
</dbReference>
<dbReference type="InterPro" id="IPR036380">
    <property type="entry name" value="Isochorismatase-like_sf"/>
</dbReference>
<protein>
    <submittedName>
        <fullName evidence="2">Nicotinamidase-related amidase</fullName>
    </submittedName>
</protein>
<name>A0A1I4RMD1_9BACT</name>
<reference evidence="2 3" key="1">
    <citation type="submission" date="2016-10" db="EMBL/GenBank/DDBJ databases">
        <authorList>
            <person name="de Groot N.N."/>
        </authorList>
    </citation>
    <scope>NUCLEOTIDE SEQUENCE [LARGE SCALE GENOMIC DNA]</scope>
    <source>
        <strain evidence="2 3">DSM 9990</strain>
    </source>
</reference>
<dbReference type="RefSeq" id="WP_093393483.1">
    <property type="nucleotide sequence ID" value="NZ_FOUU01000001.1"/>
</dbReference>
<sequence>MEQAREFLKRDDCLLLLVDVQKTLLDPCVRQEQVVKNCHALIEICQILDIPIVFTTHNAEKLGPFLPELVERVANPTILNKLEFSCFENDSIRSAVEQLGRRTLLLAGMESHICVFHTGAHALRLGYRVDLATDAVTSRSEENRLIGIKRLQQAGAIMSSTEMIIFELLNRAGTEEFRKALPLLKKL</sequence>